<dbReference type="InterPro" id="IPR001173">
    <property type="entry name" value="Glyco_trans_2-like"/>
</dbReference>
<reference evidence="2 3" key="1">
    <citation type="submission" date="2019-12" db="EMBL/GenBank/DDBJ databases">
        <title>Maritimibacter sp. nov. sp. isolated from sea sand.</title>
        <authorList>
            <person name="Kim J."/>
            <person name="Jeong S.E."/>
            <person name="Jung H.S."/>
            <person name="Jeon C.O."/>
        </authorList>
    </citation>
    <scope>NUCLEOTIDE SEQUENCE [LARGE SCALE GENOMIC DNA]</scope>
    <source>
        <strain evidence="2 3">DP07</strain>
    </source>
</reference>
<dbReference type="Pfam" id="PF00535">
    <property type="entry name" value="Glycos_transf_2"/>
    <property type="match status" value="1"/>
</dbReference>
<dbReference type="PANTHER" id="PTHR43685">
    <property type="entry name" value="GLYCOSYLTRANSFERASE"/>
    <property type="match status" value="1"/>
</dbReference>
<dbReference type="RefSeq" id="WP_161350605.1">
    <property type="nucleotide sequence ID" value="NZ_WTUX01000010.1"/>
</dbReference>
<dbReference type="AlphaFoldDB" id="A0A845M444"/>
<feature type="domain" description="Glycosyltransferase 2-like" evidence="1">
    <location>
        <begin position="47"/>
        <end position="159"/>
    </location>
</feature>
<evidence type="ECO:0000259" key="1">
    <source>
        <dbReference type="Pfam" id="PF00535"/>
    </source>
</evidence>
<keyword evidence="3" id="KW-1185">Reference proteome</keyword>
<dbReference type="Proteomes" id="UP000467322">
    <property type="component" value="Unassembled WGS sequence"/>
</dbReference>
<dbReference type="Gene3D" id="3.90.550.10">
    <property type="entry name" value="Spore Coat Polysaccharide Biosynthesis Protein SpsA, Chain A"/>
    <property type="match status" value="1"/>
</dbReference>
<comment type="caution">
    <text evidence="2">The sequence shown here is derived from an EMBL/GenBank/DDBJ whole genome shotgun (WGS) entry which is preliminary data.</text>
</comment>
<accession>A0A845M444</accession>
<dbReference type="SUPFAM" id="SSF53448">
    <property type="entry name" value="Nucleotide-diphospho-sugar transferases"/>
    <property type="match status" value="1"/>
</dbReference>
<gene>
    <name evidence="2" type="ORF">GQE99_05585</name>
</gene>
<evidence type="ECO:0000313" key="2">
    <source>
        <dbReference type="EMBL" id="MZR12487.1"/>
    </source>
</evidence>
<organism evidence="2 3">
    <name type="scientific">Maritimibacter harenae</name>
    <dbReference type="NCBI Taxonomy" id="2606218"/>
    <lineage>
        <taxon>Bacteria</taxon>
        <taxon>Pseudomonadati</taxon>
        <taxon>Pseudomonadota</taxon>
        <taxon>Alphaproteobacteria</taxon>
        <taxon>Rhodobacterales</taxon>
        <taxon>Roseobacteraceae</taxon>
        <taxon>Maritimibacter</taxon>
    </lineage>
</organism>
<evidence type="ECO:0000313" key="3">
    <source>
        <dbReference type="Proteomes" id="UP000467322"/>
    </source>
</evidence>
<name>A0A845M444_9RHOB</name>
<dbReference type="InterPro" id="IPR029044">
    <property type="entry name" value="Nucleotide-diphossugar_trans"/>
</dbReference>
<protein>
    <submittedName>
        <fullName evidence="2">Glycosyltransferase</fullName>
    </submittedName>
</protein>
<dbReference type="GO" id="GO:0016740">
    <property type="term" value="F:transferase activity"/>
    <property type="evidence" value="ECO:0007669"/>
    <property type="project" value="UniProtKB-KW"/>
</dbReference>
<sequence>MLTAPAVKSDTPIMLDTLRKFRDESFATPPPEAAFAEADARPTRIFVGIPTTGRPTILPDTVRALAKQTRLPDALILSIASLDDLGDLAPEHLPFEVEIIIGKKGAAGQRNRMLTLLDKRDVLLLLDDDFLMEPDYIENTLKLFRQEDDVVVATGTVLADGIIGPGYDHEEGARRLEALSQAPRSDAVNPIYAGYGCNMAFRVETALANDIRFDENLPLYSWLEDVDFSRRLAAHGRVVRAGALRGVHLGTKTGRTPGIFLGYSQIANPVYLVRKGTMTRRHACELVLRSMASNTLRAFKRAGVNDYRGRLRGNLVAVKDVLRGRDSPGRITELRP</sequence>
<dbReference type="InterPro" id="IPR050834">
    <property type="entry name" value="Glycosyltransf_2"/>
</dbReference>
<dbReference type="EMBL" id="WTUX01000010">
    <property type="protein sequence ID" value="MZR12487.1"/>
    <property type="molecule type" value="Genomic_DNA"/>
</dbReference>
<dbReference type="PANTHER" id="PTHR43685:SF2">
    <property type="entry name" value="GLYCOSYLTRANSFERASE 2-LIKE DOMAIN-CONTAINING PROTEIN"/>
    <property type="match status" value="1"/>
</dbReference>
<keyword evidence="2" id="KW-0808">Transferase</keyword>
<proteinExistence type="predicted"/>